<keyword evidence="2" id="KW-1185">Reference proteome</keyword>
<dbReference type="Proteomes" id="UP000076079">
    <property type="component" value="Chromosome"/>
</dbReference>
<dbReference type="RefSeq" id="WP_157899542.1">
    <property type="nucleotide sequence ID" value="NZ_CP015136.1"/>
</dbReference>
<dbReference type="InterPro" id="IPR010419">
    <property type="entry name" value="CO_DH_gsu"/>
</dbReference>
<protein>
    <recommendedName>
        <fullName evidence="3">Carbon monoxide dehydrogenase subunit G (CoxG)</fullName>
    </recommendedName>
</protein>
<dbReference type="CDD" id="cd05018">
    <property type="entry name" value="CoxG"/>
    <property type="match status" value="1"/>
</dbReference>
<evidence type="ECO:0008006" key="3">
    <source>
        <dbReference type="Google" id="ProtNLM"/>
    </source>
</evidence>
<dbReference type="AlphaFoldDB" id="A0A143PRM5"/>
<accession>A0A143PRM5</accession>
<dbReference type="EMBL" id="CP015136">
    <property type="protein sequence ID" value="AMY11255.1"/>
    <property type="molecule type" value="Genomic_DNA"/>
</dbReference>
<sequence length="160" mass="16986">MDIAGSYTFDVPPERVWSLLMDPAVISSCIPGCDTFEATAENSYRAKLTVALAAITGSYDGIVTLSDLVPHTSYRLTAEGKGRPGFVKGSAAITLRTDGATTTVDVAGTVQTGGPIARLGQRLIGGVSKMMMDRFFVSMVEISRAYDRAIADDSARRAKT</sequence>
<gene>
    <name evidence="1" type="ORF">LuPra_04502</name>
</gene>
<dbReference type="PANTHER" id="PTHR38588:SF1">
    <property type="entry name" value="BLL0334 PROTEIN"/>
    <property type="match status" value="1"/>
</dbReference>
<reference evidence="2" key="2">
    <citation type="submission" date="2016-04" db="EMBL/GenBank/DDBJ databases">
        <title>First Complete Genome Sequence of a Subdivision 6 Acidobacterium.</title>
        <authorList>
            <person name="Huang S."/>
            <person name="Vieira S."/>
            <person name="Bunk B."/>
            <person name="Riedel T."/>
            <person name="Sproeer C."/>
            <person name="Overmann J."/>
        </authorList>
    </citation>
    <scope>NUCLEOTIDE SEQUENCE [LARGE SCALE GENOMIC DNA]</scope>
    <source>
        <strain evidence="2">DSM 100886 HEG_-6_39</strain>
    </source>
</reference>
<reference evidence="1 2" key="1">
    <citation type="journal article" date="2016" name="Genome Announc.">
        <title>First Complete Genome Sequence of a Subdivision 6 Acidobacterium Strain.</title>
        <authorList>
            <person name="Huang S."/>
            <person name="Vieira S."/>
            <person name="Bunk B."/>
            <person name="Riedel T."/>
            <person name="Sproer C."/>
            <person name="Overmann J."/>
        </authorList>
    </citation>
    <scope>NUCLEOTIDE SEQUENCE [LARGE SCALE GENOMIC DNA]</scope>
    <source>
        <strain evidence="2">DSM 100886 HEG_-6_39</strain>
    </source>
</reference>
<evidence type="ECO:0000313" key="2">
    <source>
        <dbReference type="Proteomes" id="UP000076079"/>
    </source>
</evidence>
<evidence type="ECO:0000313" key="1">
    <source>
        <dbReference type="EMBL" id="AMY11255.1"/>
    </source>
</evidence>
<dbReference type="SUPFAM" id="SSF55961">
    <property type="entry name" value="Bet v1-like"/>
    <property type="match status" value="1"/>
</dbReference>
<organism evidence="1 2">
    <name type="scientific">Luteitalea pratensis</name>
    <dbReference type="NCBI Taxonomy" id="1855912"/>
    <lineage>
        <taxon>Bacteria</taxon>
        <taxon>Pseudomonadati</taxon>
        <taxon>Acidobacteriota</taxon>
        <taxon>Vicinamibacteria</taxon>
        <taxon>Vicinamibacterales</taxon>
        <taxon>Vicinamibacteraceae</taxon>
        <taxon>Luteitalea</taxon>
    </lineage>
</organism>
<dbReference type="PANTHER" id="PTHR38588">
    <property type="entry name" value="BLL0334 PROTEIN"/>
    <property type="match status" value="1"/>
</dbReference>
<proteinExistence type="predicted"/>
<dbReference type="Gene3D" id="3.30.530.20">
    <property type="match status" value="1"/>
</dbReference>
<dbReference type="OrthoDB" id="9787428at2"/>
<dbReference type="STRING" id="1855912.LuPra_04502"/>
<dbReference type="InterPro" id="IPR023393">
    <property type="entry name" value="START-like_dom_sf"/>
</dbReference>
<dbReference type="Pfam" id="PF06240">
    <property type="entry name" value="COXG"/>
    <property type="match status" value="1"/>
</dbReference>
<name>A0A143PRM5_LUTPR</name>
<dbReference type="KEGG" id="abac:LuPra_04502"/>